<evidence type="ECO:0000313" key="3">
    <source>
        <dbReference type="EMBL" id="SEB88365.1"/>
    </source>
</evidence>
<protein>
    <recommendedName>
        <fullName evidence="5">Flp pilus assembly protein TadG</fullName>
    </recommendedName>
</protein>
<dbReference type="STRING" id="156980.SAMN04489745_1502"/>
<evidence type="ECO:0000256" key="2">
    <source>
        <dbReference type="SAM" id="Phobius"/>
    </source>
</evidence>
<evidence type="ECO:0000313" key="4">
    <source>
        <dbReference type="Proteomes" id="UP000182652"/>
    </source>
</evidence>
<keyword evidence="4" id="KW-1185">Reference proteome</keyword>
<keyword evidence="2" id="KW-0812">Transmembrane</keyword>
<feature type="compositionally biased region" description="Gly residues" evidence="1">
    <location>
        <begin position="1"/>
        <end position="11"/>
    </location>
</feature>
<dbReference type="AlphaFoldDB" id="A0A1H4N0V6"/>
<evidence type="ECO:0008006" key="5">
    <source>
        <dbReference type="Google" id="ProtNLM"/>
    </source>
</evidence>
<keyword evidence="2" id="KW-1133">Transmembrane helix</keyword>
<organism evidence="3 4">
    <name type="scientific">Arthrobacter woluwensis</name>
    <dbReference type="NCBI Taxonomy" id="156980"/>
    <lineage>
        <taxon>Bacteria</taxon>
        <taxon>Bacillati</taxon>
        <taxon>Actinomycetota</taxon>
        <taxon>Actinomycetes</taxon>
        <taxon>Micrococcales</taxon>
        <taxon>Micrococcaceae</taxon>
        <taxon>Arthrobacter</taxon>
    </lineage>
</organism>
<dbReference type="EMBL" id="FNSN01000003">
    <property type="protein sequence ID" value="SEB88365.1"/>
    <property type="molecule type" value="Genomic_DNA"/>
</dbReference>
<keyword evidence="2" id="KW-0472">Membrane</keyword>
<sequence>MLNAWGEGGGPDSRSSSATARWESPAPAHEAGGWHAGSRSGEEGGAAVEFVFLSLLVLIPVLYFILAVTRIQAAGFAVSGGADQAARLAVHAKDEGSARAAMERAVDLALADQDIPSGTAQMTVTCQPEECQRPGTAVTVQVTVDVELPFTPPGLGLDVAHVSASGTQIVGRFR</sequence>
<dbReference type="Proteomes" id="UP000182652">
    <property type="component" value="Unassembled WGS sequence"/>
</dbReference>
<reference evidence="3 4" key="1">
    <citation type="submission" date="2016-10" db="EMBL/GenBank/DDBJ databases">
        <authorList>
            <person name="de Groot N.N."/>
        </authorList>
    </citation>
    <scope>NUCLEOTIDE SEQUENCE [LARGE SCALE GENOMIC DNA]</scope>
    <source>
        <strain evidence="3 4">DSM 10495</strain>
    </source>
</reference>
<gene>
    <name evidence="3" type="ORF">SAMN04489745_1502</name>
</gene>
<feature type="region of interest" description="Disordered" evidence="1">
    <location>
        <begin position="1"/>
        <end position="39"/>
    </location>
</feature>
<accession>A0A1H4N0V6</accession>
<evidence type="ECO:0000256" key="1">
    <source>
        <dbReference type="SAM" id="MobiDB-lite"/>
    </source>
</evidence>
<proteinExistence type="predicted"/>
<feature type="transmembrane region" description="Helical" evidence="2">
    <location>
        <begin position="46"/>
        <end position="66"/>
    </location>
</feature>
<name>A0A1H4N0V6_9MICC</name>